<comment type="caution">
    <text evidence="9">The sequence shown here is derived from an EMBL/GenBank/DDBJ whole genome shotgun (WGS) entry which is preliminary data.</text>
</comment>
<dbReference type="Proteomes" id="UP000258309">
    <property type="component" value="Unassembled WGS sequence"/>
</dbReference>
<keyword evidence="5" id="KW-0813">Transport</keyword>
<dbReference type="STRING" id="5539.A0A3E2HRW6"/>
<feature type="non-terminal residue" evidence="9">
    <location>
        <position position="245"/>
    </location>
</feature>
<keyword evidence="4" id="KW-0833">Ubl conjugation pathway</keyword>
<dbReference type="GO" id="GO:0000045">
    <property type="term" value="P:autophagosome assembly"/>
    <property type="evidence" value="ECO:0007669"/>
    <property type="project" value="TreeGrafter"/>
</dbReference>
<evidence type="ECO:0000256" key="8">
    <source>
        <dbReference type="SAM" id="Phobius"/>
    </source>
</evidence>
<dbReference type="Gene3D" id="3.30.1460.50">
    <property type="match status" value="1"/>
</dbReference>
<dbReference type="OrthoDB" id="4089664at2759"/>
<dbReference type="GO" id="GO:0005829">
    <property type="term" value="C:cytosol"/>
    <property type="evidence" value="ECO:0007669"/>
    <property type="project" value="TreeGrafter"/>
</dbReference>
<keyword evidence="8" id="KW-1133">Transmembrane helix</keyword>
<dbReference type="AlphaFoldDB" id="A0A3E2HRW6"/>
<feature type="non-terminal residue" evidence="9">
    <location>
        <position position="1"/>
    </location>
</feature>
<dbReference type="GO" id="GO:0061651">
    <property type="term" value="F:Atg12 conjugating enzyme activity"/>
    <property type="evidence" value="ECO:0007669"/>
    <property type="project" value="TreeGrafter"/>
</dbReference>
<reference evidence="9 10" key="1">
    <citation type="submission" date="2018-05" db="EMBL/GenBank/DDBJ databases">
        <title>Draft genome sequence of Scytalidium lignicola DSM 105466, a ubiquitous saprotrophic fungus.</title>
        <authorList>
            <person name="Buettner E."/>
            <person name="Gebauer A.M."/>
            <person name="Hofrichter M."/>
            <person name="Liers C."/>
            <person name="Kellner H."/>
        </authorList>
    </citation>
    <scope>NUCLEOTIDE SEQUENCE [LARGE SCALE GENOMIC DNA]</scope>
    <source>
        <strain evidence="9 10">DSM 105466</strain>
    </source>
</reference>
<name>A0A3E2HRW6_SCYLI</name>
<keyword evidence="3" id="KW-0808">Transferase</keyword>
<evidence type="ECO:0000256" key="3">
    <source>
        <dbReference type="ARBA" id="ARBA00022679"/>
    </source>
</evidence>
<keyword evidence="6" id="KW-0072">Autophagy</keyword>
<feature type="transmembrane region" description="Helical" evidence="8">
    <location>
        <begin position="218"/>
        <end position="236"/>
    </location>
</feature>
<keyword evidence="10" id="KW-1185">Reference proteome</keyword>
<evidence type="ECO:0000313" key="9">
    <source>
        <dbReference type="EMBL" id="RFU36118.1"/>
    </source>
</evidence>
<evidence type="ECO:0000256" key="6">
    <source>
        <dbReference type="ARBA" id="ARBA00023006"/>
    </source>
</evidence>
<keyword evidence="5" id="KW-0653">Protein transport</keyword>
<evidence type="ECO:0000256" key="1">
    <source>
        <dbReference type="ARBA" id="ARBA00005696"/>
    </source>
</evidence>
<evidence type="ECO:0000313" key="10">
    <source>
        <dbReference type="Proteomes" id="UP000258309"/>
    </source>
</evidence>
<dbReference type="GO" id="GO:0032446">
    <property type="term" value="P:protein modification by small protein conjugation"/>
    <property type="evidence" value="ECO:0007669"/>
    <property type="project" value="TreeGrafter"/>
</dbReference>
<proteinExistence type="inferred from homology"/>
<evidence type="ECO:0000256" key="5">
    <source>
        <dbReference type="ARBA" id="ARBA00022927"/>
    </source>
</evidence>
<evidence type="ECO:0000256" key="4">
    <source>
        <dbReference type="ARBA" id="ARBA00022786"/>
    </source>
</evidence>
<sequence>MTISHRDEYRQWPFLNVEEFELACAYFEQRYVSAKLGPTRNILKINSRRTATVGECYIEILRLLKLSEDEDLSLALAKLSPSEKLISGVDMDMTMSEEVDPEALRSQLGEGGDGALPQYSLYSHQPYVVYEIHLHPTYQVPTLWFTLHDLPMDEPAFDLDSVYRYLVPPEYKGTLRMAGFNGGISAAPHPVTDLPAFFIHPCQTKEAMESFDCSLSEYLMVWLGIVGACIGLWVPLEMAQVEQGV</sequence>
<comment type="similarity">
    <text evidence="1">Belongs to the ATG10 family.</text>
</comment>
<organism evidence="9 10">
    <name type="scientific">Scytalidium lignicola</name>
    <name type="common">Hyphomycete</name>
    <dbReference type="NCBI Taxonomy" id="5539"/>
    <lineage>
        <taxon>Eukaryota</taxon>
        <taxon>Fungi</taxon>
        <taxon>Dikarya</taxon>
        <taxon>Ascomycota</taxon>
        <taxon>Pezizomycotina</taxon>
        <taxon>Leotiomycetes</taxon>
        <taxon>Leotiomycetes incertae sedis</taxon>
        <taxon>Scytalidium</taxon>
    </lineage>
</organism>
<protein>
    <recommendedName>
        <fullName evidence="2">Ubiquitin-like-conjugating enzyme ATG10</fullName>
    </recommendedName>
    <alternativeName>
        <fullName evidence="7">Autophagy-related protein 10</fullName>
    </alternativeName>
</protein>
<dbReference type="OMA" id="RVPCLWF"/>
<dbReference type="GO" id="GO:0015031">
    <property type="term" value="P:protein transport"/>
    <property type="evidence" value="ECO:0007669"/>
    <property type="project" value="UniProtKB-KW"/>
</dbReference>
<dbReference type="EMBL" id="NCSJ02000002">
    <property type="protein sequence ID" value="RFU36118.1"/>
    <property type="molecule type" value="Genomic_DNA"/>
</dbReference>
<evidence type="ECO:0000256" key="7">
    <source>
        <dbReference type="ARBA" id="ARBA00029833"/>
    </source>
</evidence>
<evidence type="ECO:0000256" key="2">
    <source>
        <dbReference type="ARBA" id="ARBA00021099"/>
    </source>
</evidence>
<dbReference type="PANTHER" id="PTHR14957:SF1">
    <property type="entry name" value="UBIQUITIN-LIKE-CONJUGATING ENZYME ATG10"/>
    <property type="match status" value="1"/>
</dbReference>
<accession>A0A3E2HRW6</accession>
<dbReference type="InterPro" id="IPR007135">
    <property type="entry name" value="Atg3/Atg10"/>
</dbReference>
<dbReference type="PANTHER" id="PTHR14957">
    <property type="entry name" value="UBIQUITIN-LIKE-CONJUGATING ENZYME ATG10"/>
    <property type="match status" value="1"/>
</dbReference>
<keyword evidence="8" id="KW-0472">Membrane</keyword>
<dbReference type="GO" id="GO:0000422">
    <property type="term" value="P:autophagy of mitochondrion"/>
    <property type="evidence" value="ECO:0007669"/>
    <property type="project" value="TreeGrafter"/>
</dbReference>
<dbReference type="Pfam" id="PF03987">
    <property type="entry name" value="Autophagy_act_C"/>
    <property type="match status" value="1"/>
</dbReference>
<gene>
    <name evidence="9" type="ORF">B7463_g244</name>
</gene>
<keyword evidence="8" id="KW-0812">Transmembrane</keyword>